<sequence>MRGVRSVAVLGQSRAAIGRLRSHGRKCARSPANRGCVCVCVCHVSIVSIRSEAWRLRTEALSQTNPAWSLTLSSYVRILQDLLIHPTNGTSAIMRSCSAVRCRLRVRALPSFPRETERFN</sequence>
<accession>A0A9Q1CV09</accession>
<dbReference type="AlphaFoldDB" id="A0A9Q1CV09"/>
<proteinExistence type="predicted"/>
<name>A0A9Q1CV09_CONCO</name>
<dbReference type="Proteomes" id="UP001152803">
    <property type="component" value="Unassembled WGS sequence"/>
</dbReference>
<keyword evidence="2" id="KW-1185">Reference proteome</keyword>
<dbReference type="EMBL" id="JAFJMO010000019">
    <property type="protein sequence ID" value="KAJ8249628.1"/>
    <property type="molecule type" value="Genomic_DNA"/>
</dbReference>
<gene>
    <name evidence="1" type="ORF">COCON_G00228440</name>
</gene>
<comment type="caution">
    <text evidence="1">The sequence shown here is derived from an EMBL/GenBank/DDBJ whole genome shotgun (WGS) entry which is preliminary data.</text>
</comment>
<reference evidence="1" key="1">
    <citation type="journal article" date="2023" name="Science">
        <title>Genome structures resolve the early diversification of teleost fishes.</title>
        <authorList>
            <person name="Parey E."/>
            <person name="Louis A."/>
            <person name="Montfort J."/>
            <person name="Bouchez O."/>
            <person name="Roques C."/>
            <person name="Iampietro C."/>
            <person name="Lluch J."/>
            <person name="Castinel A."/>
            <person name="Donnadieu C."/>
            <person name="Desvignes T."/>
            <person name="Floi Bucao C."/>
            <person name="Jouanno E."/>
            <person name="Wen M."/>
            <person name="Mejri S."/>
            <person name="Dirks R."/>
            <person name="Jansen H."/>
            <person name="Henkel C."/>
            <person name="Chen W.J."/>
            <person name="Zahm M."/>
            <person name="Cabau C."/>
            <person name="Klopp C."/>
            <person name="Thompson A.W."/>
            <person name="Robinson-Rechavi M."/>
            <person name="Braasch I."/>
            <person name="Lecointre G."/>
            <person name="Bobe J."/>
            <person name="Postlethwait J.H."/>
            <person name="Berthelot C."/>
            <person name="Roest Crollius H."/>
            <person name="Guiguen Y."/>
        </authorList>
    </citation>
    <scope>NUCLEOTIDE SEQUENCE</scope>
    <source>
        <strain evidence="1">Concon-B</strain>
    </source>
</reference>
<organism evidence="1 2">
    <name type="scientific">Conger conger</name>
    <name type="common">Conger eel</name>
    <name type="synonym">Muraena conger</name>
    <dbReference type="NCBI Taxonomy" id="82655"/>
    <lineage>
        <taxon>Eukaryota</taxon>
        <taxon>Metazoa</taxon>
        <taxon>Chordata</taxon>
        <taxon>Craniata</taxon>
        <taxon>Vertebrata</taxon>
        <taxon>Euteleostomi</taxon>
        <taxon>Actinopterygii</taxon>
        <taxon>Neopterygii</taxon>
        <taxon>Teleostei</taxon>
        <taxon>Anguilliformes</taxon>
        <taxon>Congridae</taxon>
        <taxon>Conger</taxon>
    </lineage>
</organism>
<evidence type="ECO:0000313" key="1">
    <source>
        <dbReference type="EMBL" id="KAJ8249628.1"/>
    </source>
</evidence>
<evidence type="ECO:0000313" key="2">
    <source>
        <dbReference type="Proteomes" id="UP001152803"/>
    </source>
</evidence>
<protein>
    <submittedName>
        <fullName evidence="1">Uncharacterized protein</fullName>
    </submittedName>
</protein>